<dbReference type="InterPro" id="IPR027417">
    <property type="entry name" value="P-loop_NTPase"/>
</dbReference>
<dbReference type="GO" id="GO:0016887">
    <property type="term" value="F:ATP hydrolysis activity"/>
    <property type="evidence" value="ECO:0007669"/>
    <property type="project" value="InterPro"/>
</dbReference>
<dbReference type="SUPFAM" id="SSF52540">
    <property type="entry name" value="P-loop containing nucleoside triphosphate hydrolases"/>
    <property type="match status" value="1"/>
</dbReference>
<dbReference type="InterPro" id="IPR016195">
    <property type="entry name" value="Pol/histidinol_Pase-like"/>
</dbReference>
<reference evidence="2 3" key="1">
    <citation type="submission" date="2018-07" db="EMBL/GenBank/DDBJ databases">
        <title>Genome sequence of Roseomonas fauriae ATCC 49958.</title>
        <authorList>
            <person name="Sant'Anna F.H."/>
            <person name="Baldani J.I."/>
            <person name="Zilli J.E."/>
            <person name="Reis V.M."/>
            <person name="Hartmann A."/>
            <person name="Cruz L."/>
            <person name="de Souza E.M."/>
            <person name="de Oliveira Pedrosa F."/>
            <person name="Passaglia L.M.P."/>
        </authorList>
    </citation>
    <scope>NUCLEOTIDE SEQUENCE [LARGE SCALE GENOMIC DNA]</scope>
    <source>
        <strain evidence="2 3">ATCC 49958</strain>
    </source>
</reference>
<comment type="caution">
    <text evidence="2">The sequence shown here is derived from an EMBL/GenBank/DDBJ whole genome shotgun (WGS) entry which is preliminary data.</text>
</comment>
<organism evidence="2 3">
    <name type="scientific">Azospirillum brasilense</name>
    <dbReference type="NCBI Taxonomy" id="192"/>
    <lineage>
        <taxon>Bacteria</taxon>
        <taxon>Pseudomonadati</taxon>
        <taxon>Pseudomonadota</taxon>
        <taxon>Alphaproteobacteria</taxon>
        <taxon>Rhodospirillales</taxon>
        <taxon>Azospirillaceae</taxon>
        <taxon>Azospirillum</taxon>
    </lineage>
</organism>
<accession>A0A6L3B5C2</accession>
<dbReference type="PANTHER" id="PTHR32182:SF0">
    <property type="entry name" value="DNA REPLICATION AND REPAIR PROTEIN RECF"/>
    <property type="match status" value="1"/>
</dbReference>
<dbReference type="PANTHER" id="PTHR32182">
    <property type="entry name" value="DNA REPLICATION AND REPAIR PROTEIN RECF"/>
    <property type="match status" value="1"/>
</dbReference>
<dbReference type="SUPFAM" id="SSF89550">
    <property type="entry name" value="PHP domain-like"/>
    <property type="match status" value="1"/>
</dbReference>
<evidence type="ECO:0000313" key="3">
    <source>
        <dbReference type="Proteomes" id="UP000476837"/>
    </source>
</evidence>
<dbReference type="GO" id="GO:0005524">
    <property type="term" value="F:ATP binding"/>
    <property type="evidence" value="ECO:0007669"/>
    <property type="project" value="InterPro"/>
</dbReference>
<dbReference type="RefSeq" id="WP_345772109.1">
    <property type="nucleotide sequence ID" value="NZ_QOKV01000001.1"/>
</dbReference>
<dbReference type="GO" id="GO:0000731">
    <property type="term" value="P:DNA synthesis involved in DNA repair"/>
    <property type="evidence" value="ECO:0007669"/>
    <property type="project" value="TreeGrafter"/>
</dbReference>
<feature type="coiled-coil region" evidence="1">
    <location>
        <begin position="452"/>
        <end position="539"/>
    </location>
</feature>
<evidence type="ECO:0008006" key="4">
    <source>
        <dbReference type="Google" id="ProtNLM"/>
    </source>
</evidence>
<evidence type="ECO:0000256" key="1">
    <source>
        <dbReference type="SAM" id="Coils"/>
    </source>
</evidence>
<dbReference type="EMBL" id="QOKV01000001">
    <property type="protein sequence ID" value="KAA0688198.1"/>
    <property type="molecule type" value="Genomic_DNA"/>
</dbReference>
<feature type="coiled-coil region" evidence="1">
    <location>
        <begin position="643"/>
        <end position="670"/>
    </location>
</feature>
<sequence>MYSRGSEWRRWDLHVHAPGTLLNDNYGDCWEDYVAAIEASSVAVIGVTDYLTTRSYARLKEYKDAGRLSNVALLIPNLEFRISPRTARGSAVNIHLLVSPEAPDHIAHIEDALSYLVFEGVGGKYRCTLHDLAKLGRAHEAGVLLDEAARKAGANLFKIEFDTFKRWFDDQPWLRENSIICVAAGHDGLAGLRKDDGWKAVHAKLARFAQIVFTATPSECKFWLGGSGKKAHDEALEFYGGPKPCIHGSDAHELTKLFEPDEQRYCWIKADPTFEGMRQILFEPADRVHIGPSSPAITISRPNVISAVQIKSSNGWFTDEPVQLNPGLVAIVGKKGSGKSALAEMTAVAAGQVPQKNDVRSFLKRAKGHLNGTTVELQWGDGTTGKHTIHTAVGLSEPRVRYLSQSFVEELCGGEEGASRLEEEIEAIVFAHLDPTERLNASSFAELRRIRVERVERRRTDIQAQIEQSNRVTQAIHERRLSLGEKRAQRQALEEEQKSLNETTTSGATVAETKFAEDLARLQAALGQAQDKASTIKRNLVQLDDVEARVEAFRRDGIRFFTEVSAKLRSLGLSEEAAAAFKPTFVGDPDIAIAACKTAMQVELAAVEGQSDSPVPGTINALTQQLEVLSRKQSDDQARRELIQAAQTRLSEIRAQVQRLDAEIALIERDDVAALEAARTERLEAYLEIFDTLAEEARILDGLYQPVRDRLQQGRGNERLLEFEIRRRVDVEAWLERGEAVIDLRRSLDFGNLKRFDDLAEFARETLAPAWESGDREQIRAAFGCLADQIRTRLPSEANFLRKNRTFADFMAWLYEVQHITLNYGLVYQKTPLEKLSPGTKGIVLLILYLAMVQHERRPLIVDQPEENLDNESIFSDLAAYFRTAKRNRQIILITHNPNLVVNTDAEQVIVAVCSRGENGHPSMRYVSGSLENAAPTGPDIRGHVCRILEGGETAFRKRDERYRLSRT</sequence>
<protein>
    <recommendedName>
        <fullName evidence="4">AbiEii toxin of type IV toxin-antitoxin system</fullName>
    </recommendedName>
</protein>
<dbReference type="Proteomes" id="UP000476837">
    <property type="component" value="Unassembled WGS sequence"/>
</dbReference>
<gene>
    <name evidence="2" type="ORF">DS837_00160</name>
</gene>
<dbReference type="Gene3D" id="3.40.50.300">
    <property type="entry name" value="P-loop containing nucleotide triphosphate hydrolases"/>
    <property type="match status" value="2"/>
</dbReference>
<evidence type="ECO:0000313" key="2">
    <source>
        <dbReference type="EMBL" id="KAA0688198.1"/>
    </source>
</evidence>
<keyword evidence="1" id="KW-0175">Coiled coil</keyword>
<dbReference type="InterPro" id="IPR054787">
    <property type="entry name" value="TrlF_ATPase"/>
</dbReference>
<dbReference type="AlphaFoldDB" id="A0A6L3B5C2"/>
<dbReference type="NCBIfam" id="NF045780">
    <property type="entry name" value="TrlF_fam_ATP"/>
    <property type="match status" value="1"/>
</dbReference>
<dbReference type="GO" id="GO:0006302">
    <property type="term" value="P:double-strand break repair"/>
    <property type="evidence" value="ECO:0007669"/>
    <property type="project" value="TreeGrafter"/>
</dbReference>
<name>A0A6L3B5C2_AZOBR</name>
<proteinExistence type="predicted"/>